<feature type="region of interest" description="Disordered" evidence="1">
    <location>
        <begin position="69"/>
        <end position="147"/>
    </location>
</feature>
<reference evidence="2" key="1">
    <citation type="journal article" date="2022" name="G3 (Bethesda)">
        <title>High quality genome of the basidiomycete yeast Dioszegia hungarica PDD-24b-2 isolated from cloud water.</title>
        <authorList>
            <person name="Jarrige D."/>
            <person name="Haridas S."/>
            <person name="Bleykasten-Grosshans C."/>
            <person name="Joly M."/>
            <person name="Nadalig T."/>
            <person name="Sancelme M."/>
            <person name="Vuilleumier S."/>
            <person name="Grigoriev I.V."/>
            <person name="Amato P."/>
            <person name="Bringel F."/>
        </authorList>
    </citation>
    <scope>NUCLEOTIDE SEQUENCE</scope>
    <source>
        <strain evidence="2">PDD-24b-2</strain>
    </source>
</reference>
<organism evidence="2 3">
    <name type="scientific">Dioszegia hungarica</name>
    <dbReference type="NCBI Taxonomy" id="4972"/>
    <lineage>
        <taxon>Eukaryota</taxon>
        <taxon>Fungi</taxon>
        <taxon>Dikarya</taxon>
        <taxon>Basidiomycota</taxon>
        <taxon>Agaricomycotina</taxon>
        <taxon>Tremellomycetes</taxon>
        <taxon>Tremellales</taxon>
        <taxon>Bulleribasidiaceae</taxon>
        <taxon>Dioszegia</taxon>
    </lineage>
</organism>
<feature type="compositionally biased region" description="Low complexity" evidence="1">
    <location>
        <begin position="87"/>
        <end position="105"/>
    </location>
</feature>
<dbReference type="RefSeq" id="XP_052943310.1">
    <property type="nucleotide sequence ID" value="XM_053089980.1"/>
</dbReference>
<sequence length="534" mass="57434">MPDKPLSKAAVGTLVTVAVIVLLVAAAAVVWARRQSGSFREMFSVGIAGRGGEGLIQRDPVAVLHIEKSGDSDLFPPPPPSKDPSSDDTASTAPPTPAKSLPLSSYRDSSPRPTPAPLPTPRRPTLTLDIPQSPLSRQPSFKAGERRNFSRPLSAVITPPPSSFSFSLFRRSRLMTSLSPTPASLDRDRRVSVWRRLSGVWRWSGPVTASVDGRAGGNAAGPEQAGRKGMDEDRCRTMTMAMSVIALPTVEEKGSGRIGRIPSMVDLRDIGKGMEAAWKGLEAARHDIDGTAVYRAVSRQSAESGIMPKSKQGSTTMLIPALPPRPQIPDTLLRPNVRQASIKVKHSPRKRSTSQAAFKLAVPVSRSPAGHKRSSSTPHVPCLPTAYPQPGTTDITTPPPGSRRQHRRPPSLRFAREIGMPHLWLEEEGGIAAVDPGSQSARPPHSQPSADSEHESAYDGMEEVQVTPYNPWPAGPSEFHPDLNEKGRGGSEEAVGEIPRLPPIDTAPSSSFHFDWEMAVVASVGRETVSVNVW</sequence>
<keyword evidence="3" id="KW-1185">Reference proteome</keyword>
<protein>
    <submittedName>
        <fullName evidence="2">Uncharacterized protein</fullName>
    </submittedName>
</protein>
<accession>A0AA38H3J7</accession>
<comment type="caution">
    <text evidence="2">The sequence shown here is derived from an EMBL/GenBank/DDBJ whole genome shotgun (WGS) entry which is preliminary data.</text>
</comment>
<dbReference type="Proteomes" id="UP001164286">
    <property type="component" value="Unassembled WGS sequence"/>
</dbReference>
<feature type="region of interest" description="Disordered" evidence="1">
    <location>
        <begin position="433"/>
        <end position="507"/>
    </location>
</feature>
<evidence type="ECO:0000313" key="3">
    <source>
        <dbReference type="Proteomes" id="UP001164286"/>
    </source>
</evidence>
<evidence type="ECO:0000256" key="1">
    <source>
        <dbReference type="SAM" id="MobiDB-lite"/>
    </source>
</evidence>
<dbReference type="GeneID" id="77729185"/>
<name>A0AA38H3J7_9TREE</name>
<proteinExistence type="predicted"/>
<feature type="compositionally biased region" description="Basic and acidic residues" evidence="1">
    <location>
        <begin position="479"/>
        <end position="491"/>
    </location>
</feature>
<dbReference type="AlphaFoldDB" id="A0AA38H3J7"/>
<gene>
    <name evidence="2" type="ORF">MKK02DRAFT_38188</name>
</gene>
<evidence type="ECO:0000313" key="2">
    <source>
        <dbReference type="EMBL" id="KAI9633533.1"/>
    </source>
</evidence>
<feature type="region of interest" description="Disordered" evidence="1">
    <location>
        <begin position="363"/>
        <end position="410"/>
    </location>
</feature>
<feature type="compositionally biased region" description="Pro residues" evidence="1">
    <location>
        <begin position="112"/>
        <end position="122"/>
    </location>
</feature>
<dbReference type="EMBL" id="JAKWFO010000008">
    <property type="protein sequence ID" value="KAI9633533.1"/>
    <property type="molecule type" value="Genomic_DNA"/>
</dbReference>